<dbReference type="Pfam" id="PF06114">
    <property type="entry name" value="Peptidase_M78"/>
    <property type="match status" value="1"/>
</dbReference>
<reference evidence="3" key="1">
    <citation type="submission" date="2016-02" db="EMBL/GenBank/DDBJ databases">
        <authorList>
            <person name="Wibberg D."/>
        </authorList>
    </citation>
    <scope>NUCLEOTIDE SEQUENCE [LARGE SCALE GENOMIC DNA]</scope>
</reference>
<name>A0A1C3P451_9ACTN</name>
<evidence type="ECO:0000259" key="1">
    <source>
        <dbReference type="Pfam" id="PF06114"/>
    </source>
</evidence>
<organism evidence="2 3">
    <name type="scientific">Candidatus Protofrankia californiensis</name>
    <dbReference type="NCBI Taxonomy" id="1839754"/>
    <lineage>
        <taxon>Bacteria</taxon>
        <taxon>Bacillati</taxon>
        <taxon>Actinomycetota</taxon>
        <taxon>Actinomycetes</taxon>
        <taxon>Frankiales</taxon>
        <taxon>Frankiaceae</taxon>
        <taxon>Protofrankia</taxon>
    </lineage>
</organism>
<sequence length="223" mass="25193">MKVQTTSIIRQLRALVPVRPLTEREAKSLAERQAIILLELLGQHRPAVDVGLIAELPRIEVRVELNLHKGGISGFSQWSQGRWLIVVNRSDSTTRRRFTLSHELKHILDHPFAKVLYSNLSDAEAERERIIERICDYFAGCLLVPRNWLKQAWANGIQDRAALAALFNVSEAAISVRLQQTGIGEPRTAHHRELSQPISSYFRKESTGQTFITYPQAAQGGIL</sequence>
<evidence type="ECO:0000313" key="3">
    <source>
        <dbReference type="Proteomes" id="UP000199013"/>
    </source>
</evidence>
<proteinExistence type="predicted"/>
<dbReference type="PANTHER" id="PTHR43236:SF1">
    <property type="entry name" value="BLL7220 PROTEIN"/>
    <property type="match status" value="1"/>
</dbReference>
<dbReference type="Gene3D" id="1.10.10.2910">
    <property type="match status" value="1"/>
</dbReference>
<keyword evidence="3" id="KW-1185">Reference proteome</keyword>
<dbReference type="Proteomes" id="UP000199013">
    <property type="component" value="Unassembled WGS sequence"/>
</dbReference>
<gene>
    <name evidence="2" type="ORF">FDG2_4202</name>
</gene>
<protein>
    <recommendedName>
        <fullName evidence="1">IrrE N-terminal-like domain-containing protein</fullName>
    </recommendedName>
</protein>
<accession>A0A1C3P451</accession>
<feature type="domain" description="IrrE N-terminal-like" evidence="1">
    <location>
        <begin position="64"/>
        <end position="178"/>
    </location>
</feature>
<dbReference type="AlphaFoldDB" id="A0A1C3P451"/>
<dbReference type="PANTHER" id="PTHR43236">
    <property type="entry name" value="ANTITOXIN HIGA1"/>
    <property type="match status" value="1"/>
</dbReference>
<dbReference type="InterPro" id="IPR010359">
    <property type="entry name" value="IrrE_HExxH"/>
</dbReference>
<dbReference type="InterPro" id="IPR052345">
    <property type="entry name" value="Rad_response_metalloprotease"/>
</dbReference>
<dbReference type="EMBL" id="FLUV01001755">
    <property type="protein sequence ID" value="SBW24540.1"/>
    <property type="molecule type" value="Genomic_DNA"/>
</dbReference>
<evidence type="ECO:0000313" key="2">
    <source>
        <dbReference type="EMBL" id="SBW24540.1"/>
    </source>
</evidence>